<dbReference type="InterPro" id="IPR028322">
    <property type="entry name" value="PNRC-like_rgn"/>
</dbReference>
<accession>A0A6C1DRC0</accession>
<comment type="similarity">
    <text evidence="2">Belongs to the EDC family.</text>
</comment>
<reference evidence="4 5" key="1">
    <citation type="journal article" date="2019" name="BMC Genomics">
        <title>Chromosome level assembly and comparative genome analysis confirm lager-brewing yeasts originated from a single hybridization.</title>
        <authorList>
            <person name="Salazar A.N."/>
            <person name="Gorter de Vries A.R."/>
            <person name="van den Broek M."/>
            <person name="Brouwers N."/>
            <person name="de la Torre Cortes P."/>
            <person name="Kuijpers N.G.A."/>
            <person name="Daran J.G."/>
            <person name="Abeel T."/>
        </authorList>
    </citation>
    <scope>NUCLEOTIDE SEQUENCE [LARGE SCALE GENOMIC DNA]</scope>
    <source>
        <strain evidence="4 5">CBS 1483</strain>
    </source>
</reference>
<dbReference type="EMBL" id="CP048986">
    <property type="protein sequence ID" value="QID79127.1"/>
    <property type="molecule type" value="Genomic_DNA"/>
</dbReference>
<feature type="region of interest" description="Disordered" evidence="3">
    <location>
        <begin position="1"/>
        <end position="115"/>
    </location>
</feature>
<feature type="compositionally biased region" description="Basic residues" evidence="3">
    <location>
        <begin position="88"/>
        <end position="102"/>
    </location>
</feature>
<dbReference type="GO" id="GO:0000184">
    <property type="term" value="P:nuclear-transcribed mRNA catabolic process, nonsense-mediated decay"/>
    <property type="evidence" value="ECO:0007669"/>
    <property type="project" value="UniProtKB-KW"/>
</dbReference>
<evidence type="ECO:0000256" key="1">
    <source>
        <dbReference type="ARBA" id="ARBA00023161"/>
    </source>
</evidence>
<protein>
    <submittedName>
        <fullName evidence="4">Enhancer of mRNA decapping</fullName>
    </submittedName>
</protein>
<organism evidence="4 5">
    <name type="scientific">Saccharomyces pastorianus</name>
    <name type="common">Lager yeast</name>
    <name type="synonym">Saccharomyces cerevisiae x Saccharomyces eubayanus</name>
    <dbReference type="NCBI Taxonomy" id="27292"/>
    <lineage>
        <taxon>Eukaryota</taxon>
        <taxon>Fungi</taxon>
        <taxon>Dikarya</taxon>
        <taxon>Ascomycota</taxon>
        <taxon>Saccharomycotina</taxon>
        <taxon>Saccharomycetes</taxon>
        <taxon>Saccharomycetales</taxon>
        <taxon>Saccharomycetaceae</taxon>
        <taxon>Saccharomyces</taxon>
    </lineage>
</organism>
<evidence type="ECO:0000313" key="4">
    <source>
        <dbReference type="EMBL" id="QID79127.1"/>
    </source>
</evidence>
<dbReference type="Pfam" id="PF15365">
    <property type="entry name" value="PNRC"/>
    <property type="match status" value="1"/>
</dbReference>
<dbReference type="OrthoDB" id="4063475at2759"/>
<feature type="compositionally biased region" description="Polar residues" evidence="3">
    <location>
        <begin position="29"/>
        <end position="42"/>
    </location>
</feature>
<evidence type="ECO:0000256" key="2">
    <source>
        <dbReference type="ARBA" id="ARBA00061292"/>
    </source>
</evidence>
<gene>
    <name evidence="4" type="primary">EDC2_1</name>
    <name evidence="4" type="ORF">GRS66_001367</name>
</gene>
<evidence type="ECO:0000256" key="3">
    <source>
        <dbReference type="SAM" id="MobiDB-lite"/>
    </source>
</evidence>
<keyword evidence="5" id="KW-1185">Reference proteome</keyword>
<dbReference type="AlphaFoldDB" id="A0A6C1DRC0"/>
<dbReference type="Proteomes" id="UP000501346">
    <property type="component" value="Chromosome ScV"/>
</dbReference>
<name>A0A6C1DRC0_SACPS</name>
<proteinExistence type="inferred from homology"/>
<sequence length="145" mass="16023">MGSETKHSAKVKIVTRESPPSAKEHMRPTKTQILVPPTQSLPNGKKPNFGKSTKQRREPRERTSKTGHEDDKATMVTVNIDAVLHDKAPKKKSCKYKKKKTRQYQDRAAASIDSKPHVAGHTAFAGASFTTDIPHEAALPKPSFV</sequence>
<evidence type="ECO:0000313" key="5">
    <source>
        <dbReference type="Proteomes" id="UP000501346"/>
    </source>
</evidence>
<keyword evidence="1" id="KW-0866">Nonsense-mediated mRNA decay</keyword>
<feature type="compositionally biased region" description="Basic and acidic residues" evidence="3">
    <location>
        <begin position="55"/>
        <end position="73"/>
    </location>
</feature>